<comment type="caution">
    <text evidence="1">The sequence shown here is derived from an EMBL/GenBank/DDBJ whole genome shotgun (WGS) entry which is preliminary data.</text>
</comment>
<reference evidence="2" key="1">
    <citation type="journal article" date="2023" name="Proc. Natl. Acad. Sci. U.S.A.">
        <title>Genomic and structural basis for evolution of tropane alkaloid biosynthesis.</title>
        <authorList>
            <person name="Wanga Y.-J."/>
            <person name="Taina T."/>
            <person name="Yua J.-Y."/>
            <person name="Lia J."/>
            <person name="Xua B."/>
            <person name="Chenc J."/>
            <person name="D'Auriad J.C."/>
            <person name="Huanga J.-P."/>
            <person name="Huanga S.-X."/>
        </authorList>
    </citation>
    <scope>NUCLEOTIDE SEQUENCE [LARGE SCALE GENOMIC DNA]</scope>
    <source>
        <strain evidence="2">cv. KIB-2019</strain>
    </source>
</reference>
<dbReference type="EMBL" id="JAJAGQ010000018">
    <property type="protein sequence ID" value="KAJ8535472.1"/>
    <property type="molecule type" value="Genomic_DNA"/>
</dbReference>
<gene>
    <name evidence="1" type="ORF">K7X08_023192</name>
</gene>
<evidence type="ECO:0000313" key="2">
    <source>
        <dbReference type="Proteomes" id="UP001152561"/>
    </source>
</evidence>
<name>A0A9Q1R2F6_9SOLA</name>
<keyword evidence="2" id="KW-1185">Reference proteome</keyword>
<organism evidence="1 2">
    <name type="scientific">Anisodus acutangulus</name>
    <dbReference type="NCBI Taxonomy" id="402998"/>
    <lineage>
        <taxon>Eukaryota</taxon>
        <taxon>Viridiplantae</taxon>
        <taxon>Streptophyta</taxon>
        <taxon>Embryophyta</taxon>
        <taxon>Tracheophyta</taxon>
        <taxon>Spermatophyta</taxon>
        <taxon>Magnoliopsida</taxon>
        <taxon>eudicotyledons</taxon>
        <taxon>Gunneridae</taxon>
        <taxon>Pentapetalae</taxon>
        <taxon>asterids</taxon>
        <taxon>lamiids</taxon>
        <taxon>Solanales</taxon>
        <taxon>Solanaceae</taxon>
        <taxon>Solanoideae</taxon>
        <taxon>Hyoscyameae</taxon>
        <taxon>Anisodus</taxon>
    </lineage>
</organism>
<protein>
    <submittedName>
        <fullName evidence="1">Uncharacterized protein</fullName>
    </submittedName>
</protein>
<evidence type="ECO:0000313" key="1">
    <source>
        <dbReference type="EMBL" id="KAJ8535472.1"/>
    </source>
</evidence>
<sequence length="190" mass="20174">MTQAITLAATTVFVTHANGIQQRLPPLTFGSFIPSQFQSIQQGVEATGIDEAALSLVLPPITKGQKTYRTYAPCRLQFSSIGTSTTPAAAPTESPLEHQKQAADDVFEKVPKRKRKRKAIVQNWLHKPQPNVVGATNVVNLGVVTAICPLANAIVEATNSIMQGCQAPRTESGPTSEPGEVAVVAYPGSV</sequence>
<dbReference type="AlphaFoldDB" id="A0A9Q1R2F6"/>
<accession>A0A9Q1R2F6</accession>
<proteinExistence type="predicted"/>
<dbReference type="Proteomes" id="UP001152561">
    <property type="component" value="Unassembled WGS sequence"/>
</dbReference>